<keyword evidence="4 11" id="KW-0547">Nucleotide-binding</keyword>
<sequence>MQKVTKEHIEKLTDYLWEIPTSFRKDMLVPARILASEQILDDIIEDRSLNQLVNVATLPGIRKASLVMPDVHEGYGFPIGGVAATSYPDGAISPGGIGYDINCGVRLLTSSLKMKDIKEDLEALGKELYAKIPSGMGKGGQIRVFSEQMDEVLHRGAEWGVKQGYGHKDDLAYIESKGRLAWADPSCVSQMAKNRGTDQLGTIGSGNHFVEVDVVEEIYDNESAKAYGLHKNQIVVMIHTGSRGLGHQVATDYIRIMINAMQKYGIKLPDRELACVPFNSEEGQNYFKAMCAAANYAWCNRQIISWEVRNAWETLFGKEKGQLRLMYDVAHNIAKVEDHVINGKNERVIVHRKGATRAFGPNFEELPDAYIAVGQPVIIPGSMGTCSYVLAGTTKSYDITFGSCCHGAGRRLSRTAAKKQVNAPVLKEQLRERGIFIEAGSFKGIAEEAPIAYKDVNSVVDTVNISGIAKKVAKIKPLVVVKG</sequence>
<evidence type="ECO:0000256" key="1">
    <source>
        <dbReference type="ARBA" id="ARBA00008071"/>
    </source>
</evidence>
<evidence type="ECO:0000256" key="4">
    <source>
        <dbReference type="ARBA" id="ARBA00022741"/>
    </source>
</evidence>
<dbReference type="Proteomes" id="UP000245762">
    <property type="component" value="Unassembled WGS sequence"/>
</dbReference>
<gene>
    <name evidence="13" type="primary">rtcB</name>
    <name evidence="14" type="ORF">DKG77_06130</name>
</gene>
<evidence type="ECO:0000256" key="10">
    <source>
        <dbReference type="PIRSR" id="PIRSR601233-1"/>
    </source>
</evidence>
<dbReference type="SUPFAM" id="SSF103365">
    <property type="entry name" value="Hypothetical protein PH1602"/>
    <property type="match status" value="1"/>
</dbReference>
<reference evidence="14 15" key="1">
    <citation type="submission" date="2018-05" db="EMBL/GenBank/DDBJ databases">
        <title>Complete genome sequence of Flagellimonas aquimarina ECD12 isolated from seaweed Ecklonia cava.</title>
        <authorList>
            <person name="Choi S."/>
            <person name="Seong C."/>
        </authorList>
    </citation>
    <scope>NUCLEOTIDE SEQUENCE [LARGE SCALE GENOMIC DNA]</scope>
    <source>
        <strain evidence="14 15">ECD12</strain>
    </source>
</reference>
<keyword evidence="6 11" id="KW-0342">GTP-binding</keyword>
<feature type="binding site" evidence="11">
    <location>
        <position position="387"/>
    </location>
    <ligand>
        <name>GMP</name>
        <dbReference type="ChEBI" id="CHEBI:58115"/>
    </ligand>
</feature>
<dbReference type="GO" id="GO:0003972">
    <property type="term" value="F:RNA ligase (ATP) activity"/>
    <property type="evidence" value="ECO:0007669"/>
    <property type="project" value="TreeGrafter"/>
</dbReference>
<feature type="binding site" evidence="12">
    <location>
        <position position="331"/>
    </location>
    <ligand>
        <name>Mn(2+)</name>
        <dbReference type="ChEBI" id="CHEBI:29035"/>
        <label>2</label>
    </ligand>
</feature>
<evidence type="ECO:0000313" key="14">
    <source>
        <dbReference type="EMBL" id="PWL40390.1"/>
    </source>
</evidence>
<keyword evidence="7 12" id="KW-0464">Manganese</keyword>
<feature type="active site" description="GMP-histidine intermediate" evidence="10">
    <location>
        <position position="406"/>
    </location>
</feature>
<dbReference type="PANTHER" id="PTHR11118">
    <property type="entry name" value="RNA-SPLICING LIGASE RTCB HOMOLOG"/>
    <property type="match status" value="1"/>
</dbReference>
<feature type="binding site" evidence="12">
    <location>
        <position position="208"/>
    </location>
    <ligand>
        <name>Mn(2+)</name>
        <dbReference type="ChEBI" id="CHEBI:29035"/>
        <label>1</label>
    </ligand>
</feature>
<feature type="binding site" evidence="12">
    <location>
        <position position="239"/>
    </location>
    <ligand>
        <name>Mn(2+)</name>
        <dbReference type="ChEBI" id="CHEBI:29035"/>
        <label>2</label>
    </ligand>
</feature>
<keyword evidence="3 12" id="KW-0479">Metal-binding</keyword>
<dbReference type="OrthoDB" id="9802323at2"/>
<evidence type="ECO:0000256" key="7">
    <source>
        <dbReference type="ARBA" id="ARBA00023211"/>
    </source>
</evidence>
<comment type="catalytic activity">
    <reaction evidence="9">
        <text>a 3'-end 2',3'-cyclophospho-ribonucleotide-RNA + a 5'-end dephospho-ribonucleoside-RNA + GTP + H2O = a ribonucleotidyl-ribonucleotide-RNA + GMP + diphosphate + H(+)</text>
        <dbReference type="Rhea" id="RHEA:68080"/>
        <dbReference type="Rhea" id="RHEA-COMP:10464"/>
        <dbReference type="Rhea" id="RHEA-COMP:13936"/>
        <dbReference type="Rhea" id="RHEA-COMP:17355"/>
        <dbReference type="ChEBI" id="CHEBI:15377"/>
        <dbReference type="ChEBI" id="CHEBI:15378"/>
        <dbReference type="ChEBI" id="CHEBI:33019"/>
        <dbReference type="ChEBI" id="CHEBI:37565"/>
        <dbReference type="ChEBI" id="CHEBI:58115"/>
        <dbReference type="ChEBI" id="CHEBI:83064"/>
        <dbReference type="ChEBI" id="CHEBI:138284"/>
        <dbReference type="ChEBI" id="CHEBI:173118"/>
        <dbReference type="EC" id="6.5.1.8"/>
    </reaction>
</comment>
<dbReference type="Pfam" id="PF01139">
    <property type="entry name" value="RtcB"/>
    <property type="match status" value="1"/>
</dbReference>
<keyword evidence="15" id="KW-1185">Reference proteome</keyword>
<feature type="binding site" evidence="11">
    <location>
        <begin position="207"/>
        <end position="211"/>
    </location>
    <ligand>
        <name>GMP</name>
        <dbReference type="ChEBI" id="CHEBI:58115"/>
    </ligand>
</feature>
<comment type="subunit">
    <text evidence="13">Monomer.</text>
</comment>
<evidence type="ECO:0000256" key="9">
    <source>
        <dbReference type="ARBA" id="ARBA00049514"/>
    </source>
</evidence>
<comment type="caution">
    <text evidence="14">The sequence shown here is derived from an EMBL/GenBank/DDBJ whole genome shotgun (WGS) entry which is preliminary data.</text>
</comment>
<evidence type="ECO:0000256" key="2">
    <source>
        <dbReference type="ARBA" id="ARBA00022598"/>
    </source>
</evidence>
<comment type="cofactor">
    <cofactor evidence="12 13">
        <name>Mn(2+)</name>
        <dbReference type="ChEBI" id="CHEBI:29035"/>
    </cofactor>
    <text evidence="12 13">Binds 2 manganese ions per subunit.</text>
</comment>
<dbReference type="InterPro" id="IPR036025">
    <property type="entry name" value="RtcB-like_sf"/>
</dbReference>
<dbReference type="PANTHER" id="PTHR11118:SF1">
    <property type="entry name" value="RNA-SPLICING LIGASE RTCB HOMOLOG"/>
    <property type="match status" value="1"/>
</dbReference>
<organism evidence="14 15">
    <name type="scientific">Flagellimonas aquimarina</name>
    <dbReference type="NCBI Taxonomy" id="2201895"/>
    <lineage>
        <taxon>Bacteria</taxon>
        <taxon>Pseudomonadati</taxon>
        <taxon>Bacteroidota</taxon>
        <taxon>Flavobacteriia</taxon>
        <taxon>Flavobacteriales</taxon>
        <taxon>Flavobacteriaceae</taxon>
        <taxon>Flagellimonas</taxon>
    </lineage>
</organism>
<evidence type="ECO:0000256" key="8">
    <source>
        <dbReference type="ARBA" id="ARBA00047746"/>
    </source>
</evidence>
<dbReference type="InterPro" id="IPR001233">
    <property type="entry name" value="RtcB"/>
</dbReference>
<dbReference type="Gene3D" id="3.90.1860.10">
    <property type="entry name" value="tRNA-splicing ligase RtcB"/>
    <property type="match status" value="1"/>
</dbReference>
<name>A0A316LJV0_9FLAO</name>
<dbReference type="GO" id="GO:0170057">
    <property type="term" value="F:RNA ligase (GTP) activity"/>
    <property type="evidence" value="ECO:0007669"/>
    <property type="project" value="UniProtKB-EC"/>
</dbReference>
<dbReference type="FunFam" id="3.90.1860.10:FF:000001">
    <property type="entry name" value="tRNA-splicing ligase RtcB homolog"/>
    <property type="match status" value="1"/>
</dbReference>
<comment type="catalytic activity">
    <reaction evidence="8">
        <text>a 3'-end 3'-phospho-ribonucleotide-RNA + a 5'-end dephospho-ribonucleoside-RNA + GTP = a ribonucleotidyl-ribonucleotide-RNA + GMP + diphosphate</text>
        <dbReference type="Rhea" id="RHEA:68076"/>
        <dbReference type="Rhea" id="RHEA-COMP:10463"/>
        <dbReference type="Rhea" id="RHEA-COMP:13936"/>
        <dbReference type="Rhea" id="RHEA-COMP:17355"/>
        <dbReference type="ChEBI" id="CHEBI:33019"/>
        <dbReference type="ChEBI" id="CHEBI:37565"/>
        <dbReference type="ChEBI" id="CHEBI:58115"/>
        <dbReference type="ChEBI" id="CHEBI:83062"/>
        <dbReference type="ChEBI" id="CHEBI:138284"/>
        <dbReference type="ChEBI" id="CHEBI:173118"/>
        <dbReference type="EC" id="6.5.1.8"/>
    </reaction>
</comment>
<feature type="binding site" evidence="12">
    <location>
        <position position="100"/>
    </location>
    <ligand>
        <name>Mn(2+)</name>
        <dbReference type="ChEBI" id="CHEBI:29035"/>
        <label>1</label>
    </ligand>
</feature>
<evidence type="ECO:0000256" key="12">
    <source>
        <dbReference type="PIRSR" id="PIRSR601233-3"/>
    </source>
</evidence>
<feature type="binding site" evidence="11">
    <location>
        <begin position="380"/>
        <end position="383"/>
    </location>
    <ligand>
        <name>GMP</name>
        <dbReference type="ChEBI" id="CHEBI:58115"/>
    </ligand>
</feature>
<feature type="binding site" evidence="11">
    <location>
        <begin position="331"/>
        <end position="332"/>
    </location>
    <ligand>
        <name>GMP</name>
        <dbReference type="ChEBI" id="CHEBI:58115"/>
    </ligand>
</feature>
<comment type="similarity">
    <text evidence="1 13">Belongs to the RtcB family.</text>
</comment>
<evidence type="ECO:0000313" key="15">
    <source>
        <dbReference type="Proteomes" id="UP000245762"/>
    </source>
</evidence>
<dbReference type="EC" id="6.5.1.-" evidence="13"/>
<evidence type="ECO:0000256" key="13">
    <source>
        <dbReference type="RuleBase" id="RU371113"/>
    </source>
</evidence>
<keyword evidence="5" id="KW-0692">RNA repair</keyword>
<dbReference type="RefSeq" id="WP_109661167.1">
    <property type="nucleotide sequence ID" value="NZ_QGEG01000001.1"/>
</dbReference>
<dbReference type="AlphaFoldDB" id="A0A316LJV0"/>
<dbReference type="GO" id="GO:0005525">
    <property type="term" value="F:GTP binding"/>
    <property type="evidence" value="ECO:0007669"/>
    <property type="project" value="UniProtKB-KW"/>
</dbReference>
<evidence type="ECO:0000256" key="5">
    <source>
        <dbReference type="ARBA" id="ARBA00022800"/>
    </source>
</evidence>
<protein>
    <recommendedName>
        <fullName evidence="13">tRNA-splicing ligase RtcB</fullName>
        <ecNumber evidence="13">6.5.1.-</ecNumber>
    </recommendedName>
</protein>
<feature type="binding site" evidence="11">
    <location>
        <begin position="406"/>
        <end position="409"/>
    </location>
    <ligand>
        <name>GMP</name>
        <dbReference type="ChEBI" id="CHEBI:58115"/>
    </ligand>
</feature>
<dbReference type="PROSITE" id="PS01288">
    <property type="entry name" value="UPF0027"/>
    <property type="match status" value="1"/>
</dbReference>
<accession>A0A316LJV0</accession>
<dbReference type="GO" id="GO:0042245">
    <property type="term" value="P:RNA repair"/>
    <property type="evidence" value="ECO:0007669"/>
    <property type="project" value="UniProtKB-KW"/>
</dbReference>
<evidence type="ECO:0000256" key="3">
    <source>
        <dbReference type="ARBA" id="ARBA00022723"/>
    </source>
</evidence>
<evidence type="ECO:0000256" key="11">
    <source>
        <dbReference type="PIRSR" id="PIRSR601233-2"/>
    </source>
</evidence>
<dbReference type="GO" id="GO:0006396">
    <property type="term" value="P:RNA processing"/>
    <property type="evidence" value="ECO:0007669"/>
    <property type="project" value="InterPro"/>
</dbReference>
<dbReference type="GO" id="GO:0046872">
    <property type="term" value="F:metal ion binding"/>
    <property type="evidence" value="ECO:0007669"/>
    <property type="project" value="UniProtKB-UniRule"/>
</dbReference>
<proteinExistence type="inferred from homology"/>
<keyword evidence="2 13" id="KW-0436">Ligase</keyword>
<dbReference type="EMBL" id="QGEG01000001">
    <property type="protein sequence ID" value="PWL40390.1"/>
    <property type="molecule type" value="Genomic_DNA"/>
</dbReference>
<evidence type="ECO:0000256" key="6">
    <source>
        <dbReference type="ARBA" id="ARBA00023134"/>
    </source>
</evidence>
<feature type="binding site" evidence="11">
    <location>
        <position position="482"/>
    </location>
    <ligand>
        <name>GMP</name>
        <dbReference type="ChEBI" id="CHEBI:58115"/>
    </ligand>
</feature>